<dbReference type="OrthoDB" id="51951at2"/>
<dbReference type="InterPro" id="IPR003838">
    <property type="entry name" value="ABC3_permease_C"/>
</dbReference>
<evidence type="ECO:0000256" key="6">
    <source>
        <dbReference type="ARBA" id="ARBA00038076"/>
    </source>
</evidence>
<evidence type="ECO:0000256" key="4">
    <source>
        <dbReference type="ARBA" id="ARBA00022989"/>
    </source>
</evidence>
<keyword evidence="3 8" id="KW-0812">Transmembrane</keyword>
<evidence type="ECO:0000259" key="9">
    <source>
        <dbReference type="Pfam" id="PF02687"/>
    </source>
</evidence>
<feature type="domain" description="ABC3 transporter permease C-terminal" evidence="9">
    <location>
        <begin position="313"/>
        <end position="425"/>
    </location>
</feature>
<dbReference type="InterPro" id="IPR050250">
    <property type="entry name" value="Macrolide_Exporter_MacB"/>
</dbReference>
<proteinExistence type="inferred from homology"/>
<name>A0A329MML9_9BACL</name>
<evidence type="ECO:0000256" key="7">
    <source>
        <dbReference type="SAM" id="MobiDB-lite"/>
    </source>
</evidence>
<dbReference type="PANTHER" id="PTHR30572:SF4">
    <property type="entry name" value="ABC TRANSPORTER PERMEASE YTRF"/>
    <property type="match status" value="1"/>
</dbReference>
<comment type="similarity">
    <text evidence="6">Belongs to the ABC-4 integral membrane protein family.</text>
</comment>
<feature type="transmembrane region" description="Helical" evidence="8">
    <location>
        <begin position="443"/>
        <end position="461"/>
    </location>
</feature>
<dbReference type="AlphaFoldDB" id="A0A329MML9"/>
<evidence type="ECO:0000313" key="11">
    <source>
        <dbReference type="Proteomes" id="UP000250369"/>
    </source>
</evidence>
<keyword evidence="4 8" id="KW-1133">Transmembrane helix</keyword>
<feature type="transmembrane region" description="Helical" evidence="8">
    <location>
        <begin position="304"/>
        <end position="327"/>
    </location>
</feature>
<dbReference type="Pfam" id="PF02687">
    <property type="entry name" value="FtsX"/>
    <property type="match status" value="2"/>
</dbReference>
<dbReference type="PANTHER" id="PTHR30572">
    <property type="entry name" value="MEMBRANE COMPONENT OF TRANSPORTER-RELATED"/>
    <property type="match status" value="1"/>
</dbReference>
<dbReference type="Proteomes" id="UP000250369">
    <property type="component" value="Unassembled WGS sequence"/>
</dbReference>
<dbReference type="GO" id="GO:0022857">
    <property type="term" value="F:transmembrane transporter activity"/>
    <property type="evidence" value="ECO:0007669"/>
    <property type="project" value="TreeGrafter"/>
</dbReference>
<keyword evidence="11" id="KW-1185">Reference proteome</keyword>
<comment type="subcellular location">
    <subcellularLocation>
        <location evidence="1">Cell membrane</location>
        <topology evidence="1">Multi-pass membrane protein</topology>
    </subcellularLocation>
</comment>
<keyword evidence="5 8" id="KW-0472">Membrane</keyword>
<evidence type="ECO:0000256" key="5">
    <source>
        <dbReference type="ARBA" id="ARBA00023136"/>
    </source>
</evidence>
<accession>A0A329MML9</accession>
<dbReference type="GO" id="GO:0005886">
    <property type="term" value="C:plasma membrane"/>
    <property type="evidence" value="ECO:0007669"/>
    <property type="project" value="UniProtKB-SubCell"/>
</dbReference>
<reference evidence="10 11" key="1">
    <citation type="journal article" date="2009" name="Int. J. Syst. Evol. Microbiol.">
        <title>Paenibacillus contaminans sp. nov., isolated from a contaminated laboratory plate.</title>
        <authorList>
            <person name="Chou J.H."/>
            <person name="Lee J.H."/>
            <person name="Lin M.C."/>
            <person name="Chang P.S."/>
            <person name="Arun A.B."/>
            <person name="Young C.C."/>
            <person name="Chen W.M."/>
        </authorList>
    </citation>
    <scope>NUCLEOTIDE SEQUENCE [LARGE SCALE GENOMIC DNA]</scope>
    <source>
        <strain evidence="10 11">CKOBP-6</strain>
    </source>
</reference>
<evidence type="ECO:0000256" key="8">
    <source>
        <dbReference type="SAM" id="Phobius"/>
    </source>
</evidence>
<feature type="transmembrane region" description="Helical" evidence="8">
    <location>
        <begin position="925"/>
        <end position="946"/>
    </location>
</feature>
<evidence type="ECO:0000256" key="1">
    <source>
        <dbReference type="ARBA" id="ARBA00004651"/>
    </source>
</evidence>
<gene>
    <name evidence="10" type="ORF">DQG23_13585</name>
</gene>
<keyword evidence="2" id="KW-1003">Cell membrane</keyword>
<evidence type="ECO:0000256" key="2">
    <source>
        <dbReference type="ARBA" id="ARBA00022475"/>
    </source>
</evidence>
<evidence type="ECO:0000313" key="10">
    <source>
        <dbReference type="EMBL" id="RAV20546.1"/>
    </source>
</evidence>
<feature type="region of interest" description="Disordered" evidence="7">
    <location>
        <begin position="586"/>
        <end position="608"/>
    </location>
</feature>
<organism evidence="10 11">
    <name type="scientific">Paenibacillus contaminans</name>
    <dbReference type="NCBI Taxonomy" id="450362"/>
    <lineage>
        <taxon>Bacteria</taxon>
        <taxon>Bacillati</taxon>
        <taxon>Bacillota</taxon>
        <taxon>Bacilli</taxon>
        <taxon>Bacillales</taxon>
        <taxon>Paenibacillaceae</taxon>
        <taxon>Paenibacillus</taxon>
    </lineage>
</organism>
<feature type="transmembrane region" description="Helical" evidence="8">
    <location>
        <begin position="819"/>
        <end position="846"/>
    </location>
</feature>
<protein>
    <submittedName>
        <fullName evidence="10">ABC transporter permease</fullName>
    </submittedName>
</protein>
<dbReference type="RefSeq" id="WP_113031403.1">
    <property type="nucleotide sequence ID" value="NZ_QMFB01000007.1"/>
</dbReference>
<comment type="caution">
    <text evidence="10">The sequence shown here is derived from an EMBL/GenBank/DDBJ whole genome shotgun (WGS) entry which is preliminary data.</text>
</comment>
<feature type="transmembrane region" description="Helical" evidence="8">
    <location>
        <begin position="404"/>
        <end position="422"/>
    </location>
</feature>
<dbReference type="EMBL" id="QMFB01000007">
    <property type="protein sequence ID" value="RAV20546.1"/>
    <property type="molecule type" value="Genomic_DNA"/>
</dbReference>
<feature type="transmembrane region" description="Helical" evidence="8">
    <location>
        <begin position="348"/>
        <end position="370"/>
    </location>
</feature>
<sequence>MALLIMILRKMLKNKWLELSLLLGLILSVGLVSSMPIYTNAILQRMLVKDMENLQKASGYYPGMIYMNGYMYGDGDPVERLKQADSFLANDGIPHFKLPVRYLTRERTTESYAMVRADSASLDTKSVYHADVVGLEELSEHIRLVDGKLPAKEAVDGVYEVLVFENTLNTFKSVIGTEFILGQDKTDTRPERKIKIKPVGVIDVKDMNDPYWYNISAYRSSLFVDFALFENDFTTSKALPVSSATWYGVLDYSEMDLKGVDRYLTGSDRIEDYLASHLEPANFKAVAYKTLTTYFDREANLRKMLWSLNVPVIIMLAYYLYMVSNLITERQKTEIAVLRSRGASRLQVLSGYLIEGMLLGCIALAVGPFIGMGLTKVLGSSNGFFEFVQRSALRVELSREAYKYALYAVATSLVMTLIPAFLATRATIVGHKQQLARQMKLSFWHKYFIDIILIGVAVYGLRTFERQREDFISLGVDGTNFSVDPLLFLVPAFFILGLGLLVLRIYPWFVRLVYWLGKKWWPPSLYSTLIQVGRSSTQYQFLMVFLIMTIATGLYSASAARTLNKNTDDKIMYKNGSDIILETRWENDSPPVDSAPGGPGGGGQASEQPAIPKKVHYMEPPFQPYTQLPGVEQAAKVFVKKEAGFTAGKERGVALLMGIETDQFGKAAWLRDQLLDHHFYDYLNLISSNSSAVLISKSMAEQKGVNVGDELFIGWSGVEYRPFVVYGIVDFWPTFNPNPANPSAASDSNKAAAPMLVVGHLGYIQNSLALEPYQVWIKLKKEASRQEFYDAVVAKGYYVTSTVDTREELINARKDPFQLAINGVMTLGFIISIVISFFGFLLYWVLSLYGRILQLGILRAMGISFPQLIGMLVTEQLLTSGAAFFIGALTGTVTSQLFVKLFQISFNPATQVPPFEVTFDPGDSLQLYMIVFAMISIALIILSYLLSRIKIHQAVKLGED</sequence>
<feature type="transmembrane region" description="Helical" evidence="8">
    <location>
        <begin position="881"/>
        <end position="905"/>
    </location>
</feature>
<feature type="domain" description="ABC3 transporter permease C-terminal" evidence="9">
    <location>
        <begin position="829"/>
        <end position="949"/>
    </location>
</feature>
<feature type="transmembrane region" description="Helical" evidence="8">
    <location>
        <begin position="486"/>
        <end position="509"/>
    </location>
</feature>
<evidence type="ECO:0000256" key="3">
    <source>
        <dbReference type="ARBA" id="ARBA00022692"/>
    </source>
</evidence>